<name>A0A2P2IMP4_RHIMU</name>
<sequence>MLLTMRAVAIPEPIRPPPITATFFMCLGLSPMSETLGTFKVARWAKKT</sequence>
<dbReference type="EMBL" id="GGEC01002016">
    <property type="protein sequence ID" value="MBW82499.1"/>
    <property type="molecule type" value="Transcribed_RNA"/>
</dbReference>
<proteinExistence type="predicted"/>
<reference evidence="1" key="1">
    <citation type="submission" date="2018-02" db="EMBL/GenBank/DDBJ databases">
        <title>Rhizophora mucronata_Transcriptome.</title>
        <authorList>
            <person name="Meera S.P."/>
            <person name="Sreeshan A."/>
            <person name="Augustine A."/>
        </authorList>
    </citation>
    <scope>NUCLEOTIDE SEQUENCE</scope>
    <source>
        <tissue evidence="1">Leaf</tissue>
    </source>
</reference>
<accession>A0A2P2IMP4</accession>
<evidence type="ECO:0000313" key="1">
    <source>
        <dbReference type="EMBL" id="MBW82499.1"/>
    </source>
</evidence>
<organism evidence="1">
    <name type="scientific">Rhizophora mucronata</name>
    <name type="common">Asiatic mangrove</name>
    <dbReference type="NCBI Taxonomy" id="61149"/>
    <lineage>
        <taxon>Eukaryota</taxon>
        <taxon>Viridiplantae</taxon>
        <taxon>Streptophyta</taxon>
        <taxon>Embryophyta</taxon>
        <taxon>Tracheophyta</taxon>
        <taxon>Spermatophyta</taxon>
        <taxon>Magnoliopsida</taxon>
        <taxon>eudicotyledons</taxon>
        <taxon>Gunneridae</taxon>
        <taxon>Pentapetalae</taxon>
        <taxon>rosids</taxon>
        <taxon>fabids</taxon>
        <taxon>Malpighiales</taxon>
        <taxon>Rhizophoraceae</taxon>
        <taxon>Rhizophora</taxon>
    </lineage>
</organism>
<protein>
    <submittedName>
        <fullName evidence="1">Uncharacterized protein</fullName>
    </submittedName>
</protein>
<dbReference type="AlphaFoldDB" id="A0A2P2IMP4"/>